<evidence type="ECO:0000313" key="2">
    <source>
        <dbReference type="EMBL" id="MFB0834009.1"/>
    </source>
</evidence>
<dbReference type="SMART" id="SM00858">
    <property type="entry name" value="SAF"/>
    <property type="match status" value="1"/>
</dbReference>
<feature type="domain" description="SAF" evidence="1">
    <location>
        <begin position="31"/>
        <end position="95"/>
    </location>
</feature>
<evidence type="ECO:0000259" key="1">
    <source>
        <dbReference type="SMART" id="SM00858"/>
    </source>
</evidence>
<name>A0ABV4ULJ6_9MICC</name>
<dbReference type="Proteomes" id="UP001575652">
    <property type="component" value="Unassembled WGS sequence"/>
</dbReference>
<reference evidence="2 3" key="1">
    <citation type="submission" date="2024-09" db="EMBL/GenBank/DDBJ databases">
        <authorList>
            <person name="Salinas-Garcia M.A."/>
            <person name="Prieme A."/>
        </authorList>
    </citation>
    <scope>NUCLEOTIDE SEQUENCE [LARGE SCALE GENOMIC DNA]</scope>
    <source>
        <strain evidence="2 3">DSM 21081</strain>
    </source>
</reference>
<dbReference type="EMBL" id="JBHDLJ010000003">
    <property type="protein sequence ID" value="MFB0834009.1"/>
    <property type="molecule type" value="Genomic_DNA"/>
</dbReference>
<comment type="caution">
    <text evidence="2">The sequence shown here is derived from an EMBL/GenBank/DDBJ whole genome shotgun (WGS) entry which is preliminary data.</text>
</comment>
<sequence length="239" mass="24922">MALVLAIVGTVLLLTYVKAADARAQASLSPVEVLVATADIAAGTPIGEAADSLTRKTLPNAAVTDGAVESLDGHDGQVLAHDLVAGEQLLTAKLIAEDALLVPGTIPVPTGLQEVTVVLEPERVVGGKLRAGDQVGLYGNYTVKEKNSDDDDEVKLTKLLYDKVLVTAIQVAPGEVSTETAEGTTALPTGSAYVTLAADSTQAAKIIHTREFGSLWLTKQNDDTKAGNTKVWDINEVLK</sequence>
<dbReference type="Pfam" id="PF08666">
    <property type="entry name" value="SAF"/>
    <property type="match status" value="1"/>
</dbReference>
<protein>
    <submittedName>
        <fullName evidence="2">Flp pilus assembly protein CpaB</fullName>
    </submittedName>
</protein>
<dbReference type="InterPro" id="IPR031571">
    <property type="entry name" value="RcpC_dom"/>
</dbReference>
<keyword evidence="3" id="KW-1185">Reference proteome</keyword>
<proteinExistence type="predicted"/>
<evidence type="ECO:0000313" key="3">
    <source>
        <dbReference type="Proteomes" id="UP001575652"/>
    </source>
</evidence>
<dbReference type="CDD" id="cd11614">
    <property type="entry name" value="SAF_CpaB_FlgA_like"/>
    <property type="match status" value="1"/>
</dbReference>
<gene>
    <name evidence="2" type="ORF">ACETWP_05345</name>
</gene>
<organism evidence="2 3">
    <name type="scientific">Arthrobacter halodurans</name>
    <dbReference type="NCBI Taxonomy" id="516699"/>
    <lineage>
        <taxon>Bacteria</taxon>
        <taxon>Bacillati</taxon>
        <taxon>Actinomycetota</taxon>
        <taxon>Actinomycetes</taxon>
        <taxon>Micrococcales</taxon>
        <taxon>Micrococcaceae</taxon>
        <taxon>Arthrobacter</taxon>
    </lineage>
</organism>
<accession>A0ABV4ULJ6</accession>
<dbReference type="Pfam" id="PF16976">
    <property type="entry name" value="RcpC"/>
    <property type="match status" value="1"/>
</dbReference>
<dbReference type="RefSeq" id="WP_373971181.1">
    <property type="nucleotide sequence ID" value="NZ_JBHDLJ010000003.1"/>
</dbReference>
<dbReference type="InterPro" id="IPR013974">
    <property type="entry name" value="SAF"/>
</dbReference>